<evidence type="ECO:0000313" key="2">
    <source>
        <dbReference type="Proteomes" id="UP001367508"/>
    </source>
</evidence>
<dbReference type="Proteomes" id="UP001367508">
    <property type="component" value="Unassembled WGS sequence"/>
</dbReference>
<accession>A0AAN9MWU0</accession>
<evidence type="ECO:0000313" key="1">
    <source>
        <dbReference type="EMBL" id="KAK7362127.1"/>
    </source>
</evidence>
<comment type="caution">
    <text evidence="1">The sequence shown here is derived from an EMBL/GenBank/DDBJ whole genome shotgun (WGS) entry which is preliminary data.</text>
</comment>
<dbReference type="AlphaFoldDB" id="A0AAN9MWU0"/>
<keyword evidence="2" id="KW-1185">Reference proteome</keyword>
<reference evidence="1 2" key="1">
    <citation type="submission" date="2024-01" db="EMBL/GenBank/DDBJ databases">
        <title>The genomes of 5 underutilized Papilionoideae crops provide insights into root nodulation and disease resistanc.</title>
        <authorList>
            <person name="Jiang F."/>
        </authorList>
    </citation>
    <scope>NUCLEOTIDE SEQUENCE [LARGE SCALE GENOMIC DNA]</scope>
    <source>
        <strain evidence="1">LVBAO_FW01</strain>
        <tissue evidence="1">Leaves</tissue>
    </source>
</reference>
<name>A0AAN9MWU0_CANGL</name>
<protein>
    <submittedName>
        <fullName evidence="1">Uncharacterized protein</fullName>
    </submittedName>
</protein>
<proteinExistence type="predicted"/>
<organism evidence="1 2">
    <name type="scientific">Canavalia gladiata</name>
    <name type="common">Sword bean</name>
    <name type="synonym">Dolichos gladiatus</name>
    <dbReference type="NCBI Taxonomy" id="3824"/>
    <lineage>
        <taxon>Eukaryota</taxon>
        <taxon>Viridiplantae</taxon>
        <taxon>Streptophyta</taxon>
        <taxon>Embryophyta</taxon>
        <taxon>Tracheophyta</taxon>
        <taxon>Spermatophyta</taxon>
        <taxon>Magnoliopsida</taxon>
        <taxon>eudicotyledons</taxon>
        <taxon>Gunneridae</taxon>
        <taxon>Pentapetalae</taxon>
        <taxon>rosids</taxon>
        <taxon>fabids</taxon>
        <taxon>Fabales</taxon>
        <taxon>Fabaceae</taxon>
        <taxon>Papilionoideae</taxon>
        <taxon>50 kb inversion clade</taxon>
        <taxon>NPAAA clade</taxon>
        <taxon>indigoferoid/millettioid clade</taxon>
        <taxon>Phaseoleae</taxon>
        <taxon>Canavalia</taxon>
    </lineage>
</organism>
<gene>
    <name evidence="1" type="ORF">VNO77_04228</name>
</gene>
<dbReference type="EMBL" id="JAYMYQ010000001">
    <property type="protein sequence ID" value="KAK7362127.1"/>
    <property type="molecule type" value="Genomic_DNA"/>
</dbReference>
<sequence length="70" mass="7821">MDTSSLSLMNLNSLIPTWPIILQRTSNQDSEADHCLRILTSSTSLLKEKEKENSAVGFLLPPKSSRPECF</sequence>